<keyword evidence="3 6" id="KW-0808">Transferase</keyword>
<evidence type="ECO:0000313" key="8">
    <source>
        <dbReference type="Proteomes" id="UP000019462"/>
    </source>
</evidence>
<dbReference type="AlphaFoldDB" id="W3VJL3"/>
<comment type="function">
    <text evidence="6">Catalyzes the transfer of a geranyl-geranyl moiety from geranyl-geranyl pyrophosphate to cysteines occuring in specific C-terminal amino acid sequences.</text>
</comment>
<dbReference type="Gene3D" id="1.25.40.120">
    <property type="entry name" value="Protein prenylyltransferase"/>
    <property type="match status" value="1"/>
</dbReference>
<protein>
    <recommendedName>
        <fullName evidence="6">Geranylgeranyl transferase type-2 subunit alpha</fullName>
        <ecNumber evidence="6">2.5.1.60</ecNumber>
    </recommendedName>
    <alternativeName>
        <fullName evidence="6">Geranylgeranyl transferase type II subunit alpha</fullName>
    </alternativeName>
</protein>
<gene>
    <name evidence="7" type="ORF">PaG_04213</name>
</gene>
<dbReference type="PANTHER" id="PTHR11129">
    <property type="entry name" value="PROTEIN FARNESYLTRANSFERASE ALPHA SUBUNIT/RAB GERANYLGERANYL TRANSFERASE ALPHA SUBUNIT"/>
    <property type="match status" value="1"/>
</dbReference>
<dbReference type="Proteomes" id="UP000019462">
    <property type="component" value="Unassembled WGS sequence"/>
</dbReference>
<proteinExistence type="inferred from homology"/>
<evidence type="ECO:0000256" key="6">
    <source>
        <dbReference type="RuleBase" id="RU367120"/>
    </source>
</evidence>
<reference evidence="7 8" key="1">
    <citation type="journal article" date="2014" name="Genome Announc.">
        <title>Genome sequence of the basidiomycetous fungus Pseudozyma aphidis DSM70725, an efficient producer of biosurfactant mannosylerythritol lipids.</title>
        <authorList>
            <person name="Lorenz S."/>
            <person name="Guenther M."/>
            <person name="Grumaz C."/>
            <person name="Rupp S."/>
            <person name="Zibek S."/>
            <person name="Sohn K."/>
        </authorList>
    </citation>
    <scope>NUCLEOTIDE SEQUENCE [LARGE SCALE GENOMIC DNA]</scope>
    <source>
        <strain evidence="8">ATCC 32657 / CBS 517.83 / DSM 70725 / JCM 10318 / NBRC 10182 / NRRL Y-7954 / St-0401</strain>
    </source>
</reference>
<keyword evidence="4" id="KW-0677">Repeat</keyword>
<accession>W3VJL3</accession>
<sequence length="415" mass="47899">MHGVKRTPKTATTAEARAARAAKDAAKLRAYLDIERTFFEHRQQSRKDATALAHTTTLLTLNPELYTVWNYRRDILLHTFTQPADDDAPSATPDVFDVFGALRTEAAQSSTDADEARLVRNRQLLDDDLSLTEHALRAHPKVYWIWNHRMWCLRHYPALSADAQWAWRRELRLVERMLELDARNFHGWNCRRAIIDHLALAVVSSAQCDALAGVESSHASLTALLTHPTIVAAERDAAKDVKKELMRLAETELAYALRQIERNFSNFSAWHLRSQLLPCVWVAQRLTPAQEEERLDKELELVQQAMYTDPADQSVWFYHRWLIDRLTTPSREDRSRLRAKLGDEVRAIDELHELEPDSKWCAMSLAHLHTLLAQLDPAHADEHRASAQHRLERLVELDPDRAQRYRDLLAGRARF</sequence>
<dbReference type="OrthoDB" id="1658at2759"/>
<evidence type="ECO:0000256" key="1">
    <source>
        <dbReference type="ARBA" id="ARBA00006734"/>
    </source>
</evidence>
<dbReference type="Pfam" id="PF01239">
    <property type="entry name" value="PPTA"/>
    <property type="match status" value="5"/>
</dbReference>
<dbReference type="GO" id="GO:0097354">
    <property type="term" value="P:prenylation"/>
    <property type="evidence" value="ECO:0007669"/>
    <property type="project" value="UniProtKB-UniRule"/>
</dbReference>
<evidence type="ECO:0000313" key="7">
    <source>
        <dbReference type="EMBL" id="ETS61710.1"/>
    </source>
</evidence>
<dbReference type="EMBL" id="AWNI01000014">
    <property type="protein sequence ID" value="ETS61710.1"/>
    <property type="molecule type" value="Genomic_DNA"/>
</dbReference>
<dbReference type="GO" id="GO:0004663">
    <property type="term" value="F:Rab geranylgeranyltransferase activity"/>
    <property type="evidence" value="ECO:0007669"/>
    <property type="project" value="UniProtKB-UniRule"/>
</dbReference>
<name>W3VJL3_MOEAP</name>
<keyword evidence="2 6" id="KW-0637">Prenyltransferase</keyword>
<comment type="caution">
    <text evidence="7">The sequence shown here is derived from an EMBL/GenBank/DDBJ whole genome shotgun (WGS) entry which is preliminary data.</text>
</comment>
<evidence type="ECO:0000256" key="4">
    <source>
        <dbReference type="ARBA" id="ARBA00022737"/>
    </source>
</evidence>
<dbReference type="PROSITE" id="PS51147">
    <property type="entry name" value="PFTA"/>
    <property type="match status" value="5"/>
</dbReference>
<dbReference type="SUPFAM" id="SSF48439">
    <property type="entry name" value="Protein prenylyltransferase"/>
    <property type="match status" value="1"/>
</dbReference>
<dbReference type="HOGENOM" id="CLU_031996_2_0_1"/>
<evidence type="ECO:0000256" key="2">
    <source>
        <dbReference type="ARBA" id="ARBA00022602"/>
    </source>
</evidence>
<comment type="similarity">
    <text evidence="1 6">Belongs to the protein prenyltransferase subunit alpha family.</text>
</comment>
<keyword evidence="8" id="KW-1185">Reference proteome</keyword>
<evidence type="ECO:0000256" key="3">
    <source>
        <dbReference type="ARBA" id="ARBA00022679"/>
    </source>
</evidence>
<organism evidence="7 8">
    <name type="scientific">Moesziomyces aphidis</name>
    <name type="common">Pseudozyma aphidis</name>
    <dbReference type="NCBI Taxonomy" id="84754"/>
    <lineage>
        <taxon>Eukaryota</taxon>
        <taxon>Fungi</taxon>
        <taxon>Dikarya</taxon>
        <taxon>Basidiomycota</taxon>
        <taxon>Ustilaginomycotina</taxon>
        <taxon>Ustilaginomycetes</taxon>
        <taxon>Ustilaginales</taxon>
        <taxon>Ustilaginaceae</taxon>
        <taxon>Moesziomyces</taxon>
    </lineage>
</organism>
<comment type="catalytic activity">
    <reaction evidence="5 6">
        <text>geranylgeranyl diphosphate + L-cysteinyl-[protein] = S-geranylgeranyl-L-cysteinyl-[protein] + diphosphate</text>
        <dbReference type="Rhea" id="RHEA:21240"/>
        <dbReference type="Rhea" id="RHEA-COMP:10131"/>
        <dbReference type="Rhea" id="RHEA-COMP:11537"/>
        <dbReference type="ChEBI" id="CHEBI:29950"/>
        <dbReference type="ChEBI" id="CHEBI:33019"/>
        <dbReference type="ChEBI" id="CHEBI:57533"/>
        <dbReference type="ChEBI" id="CHEBI:86021"/>
        <dbReference type="EC" id="2.5.1.60"/>
    </reaction>
</comment>
<dbReference type="PANTHER" id="PTHR11129:SF2">
    <property type="entry name" value="GERANYLGERANYL TRANSFERASE TYPE-2 SUBUNIT ALPHA"/>
    <property type="match status" value="1"/>
</dbReference>
<dbReference type="EC" id="2.5.1.60" evidence="6"/>
<dbReference type="InterPro" id="IPR002088">
    <property type="entry name" value="Prenyl_trans_a"/>
</dbReference>
<evidence type="ECO:0000256" key="5">
    <source>
        <dbReference type="ARBA" id="ARBA00047658"/>
    </source>
</evidence>
<dbReference type="GO" id="GO:0005968">
    <property type="term" value="C:Rab-protein geranylgeranyltransferase complex"/>
    <property type="evidence" value="ECO:0007669"/>
    <property type="project" value="TreeGrafter"/>
</dbReference>